<name>A0A3A5K057_9HYPH</name>
<dbReference type="AlphaFoldDB" id="A0A3A5K057"/>
<evidence type="ECO:0000313" key="3">
    <source>
        <dbReference type="Proteomes" id="UP000272706"/>
    </source>
</evidence>
<organism evidence="2 3">
    <name type="scientific">Mesorhizobium waimense</name>
    <dbReference type="NCBI Taxonomy" id="1300307"/>
    <lineage>
        <taxon>Bacteria</taxon>
        <taxon>Pseudomonadati</taxon>
        <taxon>Pseudomonadota</taxon>
        <taxon>Alphaproteobacteria</taxon>
        <taxon>Hyphomicrobiales</taxon>
        <taxon>Phyllobacteriaceae</taxon>
        <taxon>Mesorhizobium</taxon>
    </lineage>
</organism>
<evidence type="ECO:0000313" key="2">
    <source>
        <dbReference type="EMBL" id="RJT27883.1"/>
    </source>
</evidence>
<dbReference type="Proteomes" id="UP000272706">
    <property type="component" value="Unassembled WGS sequence"/>
</dbReference>
<sequence length="62" mass="6788">MELHLDRDLLAGLDHVNETVPQIVVHRDIGRQERCQTVEARSPASTILTKPLGLPSEGDAST</sequence>
<gene>
    <name evidence="2" type="ORF">D3227_35335</name>
</gene>
<reference evidence="2 3" key="1">
    <citation type="submission" date="2018-09" db="EMBL/GenBank/DDBJ databases">
        <title>Mesorhizobium carmichaelinearum sp. nov. isolated from Carmichaelinea spp. root nodules in New Zealand.</title>
        <authorList>
            <person name="De Meyer S.E."/>
        </authorList>
    </citation>
    <scope>NUCLEOTIDE SEQUENCE [LARGE SCALE GENOMIC DNA]</scope>
    <source>
        <strain evidence="2 3">ICMP19557</strain>
    </source>
</reference>
<proteinExistence type="predicted"/>
<accession>A0A3A5K057</accession>
<comment type="caution">
    <text evidence="2">The sequence shown here is derived from an EMBL/GenBank/DDBJ whole genome shotgun (WGS) entry which is preliminary data.</text>
</comment>
<keyword evidence="3" id="KW-1185">Reference proteome</keyword>
<protein>
    <submittedName>
        <fullName evidence="2">Uncharacterized protein</fullName>
    </submittedName>
</protein>
<dbReference type="EMBL" id="QZWZ01000057">
    <property type="protein sequence ID" value="RJT27883.1"/>
    <property type="molecule type" value="Genomic_DNA"/>
</dbReference>
<feature type="region of interest" description="Disordered" evidence="1">
    <location>
        <begin position="36"/>
        <end position="62"/>
    </location>
</feature>
<evidence type="ECO:0000256" key="1">
    <source>
        <dbReference type="SAM" id="MobiDB-lite"/>
    </source>
</evidence>